<feature type="domain" description="Helicase ATP-binding" evidence="4">
    <location>
        <begin position="183"/>
        <end position="447"/>
    </location>
</feature>
<dbReference type="Pfam" id="PF00270">
    <property type="entry name" value="DEAD"/>
    <property type="match status" value="1"/>
</dbReference>
<dbReference type="InterPro" id="IPR052511">
    <property type="entry name" value="ATP-dep_Helicase"/>
</dbReference>
<keyword evidence="7" id="KW-1185">Reference proteome</keyword>
<name>A0A521F0W7_9ACTN</name>
<dbReference type="PANTHER" id="PTHR47962:SF5">
    <property type="entry name" value="ATP-DEPENDENT HELICASE LHR-RELATED"/>
    <property type="match status" value="1"/>
</dbReference>
<dbReference type="Gene3D" id="3.40.50.300">
    <property type="entry name" value="P-loop containing nucleotide triphosphate hydrolases"/>
    <property type="match status" value="3"/>
</dbReference>
<dbReference type="SMART" id="SM00490">
    <property type="entry name" value="HELICc"/>
    <property type="match status" value="1"/>
</dbReference>
<evidence type="ECO:0000259" key="5">
    <source>
        <dbReference type="PROSITE" id="PS51194"/>
    </source>
</evidence>
<dbReference type="InterPro" id="IPR027417">
    <property type="entry name" value="P-loop_NTPase"/>
</dbReference>
<evidence type="ECO:0000313" key="6">
    <source>
        <dbReference type="EMBL" id="SMO89100.1"/>
    </source>
</evidence>
<evidence type="ECO:0000256" key="2">
    <source>
        <dbReference type="ARBA" id="ARBA00022840"/>
    </source>
</evidence>
<evidence type="ECO:0000313" key="7">
    <source>
        <dbReference type="Proteomes" id="UP000317484"/>
    </source>
</evidence>
<dbReference type="SMART" id="SM00487">
    <property type="entry name" value="DEXDc"/>
    <property type="match status" value="1"/>
</dbReference>
<dbReference type="InterPro" id="IPR001650">
    <property type="entry name" value="Helicase_C-like"/>
</dbReference>
<dbReference type="Pfam" id="PF00271">
    <property type="entry name" value="Helicase_C"/>
    <property type="match status" value="1"/>
</dbReference>
<keyword evidence="2" id="KW-0067">ATP-binding</keyword>
<feature type="region of interest" description="Disordered" evidence="3">
    <location>
        <begin position="526"/>
        <end position="565"/>
    </location>
</feature>
<protein>
    <submittedName>
        <fullName evidence="6">DEAD/DEAH box helicase</fullName>
    </submittedName>
</protein>
<evidence type="ECO:0000259" key="4">
    <source>
        <dbReference type="PROSITE" id="PS51192"/>
    </source>
</evidence>
<dbReference type="EMBL" id="FXTJ01000006">
    <property type="protein sequence ID" value="SMO89100.1"/>
    <property type="molecule type" value="Genomic_DNA"/>
</dbReference>
<evidence type="ECO:0000256" key="3">
    <source>
        <dbReference type="SAM" id="MobiDB-lite"/>
    </source>
</evidence>
<keyword evidence="6" id="KW-0378">Hydrolase</keyword>
<dbReference type="PROSITE" id="PS51194">
    <property type="entry name" value="HELICASE_CTER"/>
    <property type="match status" value="1"/>
</dbReference>
<keyword evidence="6" id="KW-0347">Helicase</keyword>
<feature type="domain" description="Helicase C-terminal" evidence="5">
    <location>
        <begin position="545"/>
        <end position="694"/>
    </location>
</feature>
<sequence length="1488" mass="162549">MTQDRWHRLPAILTALEDLELPTLAWGVTGVALSETEVSSVLQAAVDEDFASGRYDGPTESDYLAELLRHGLLHRIPASSPPQYRTRLGEGVRLLRANRQLFPPRQNAPANWWQTGVPLVADYRLHVEPRRYPRRDVEWSETLAALSQMGDWSSLQEALAEAMLGGRQMARFQLDATRSVLTGLTHDRSRGVVVGAGTGSGKTLAFYLPAFLALAPALARQAVRPSILALYPRKELLRDQAQEALGTARRLEGVLTHTGARPVRIGVLYGDTPYDAGDRRLGATDSPWRRVGSGVRCPYFGCPEPDCNGDLIWDDTDRKKGTERLSCSSCGTSLRPDSVALTRASLTSSPADVVFTTTEMLSRNATDQRLGGVLGWSGRSAPRLVLLDEVHTYTGVHGAQVGLTIRRWRHDLRRRGARPPVFVGLSATLRDAVTFFASLTGLKDEAIEYVTPRSEDLVPSGRQYSLILRGDPVSGASLLSTSLQTAMLMGRLLDPAGQETLFGSSGFIFTDDLDVTNRFYNDLRDAEGGQRRASPGTAHKPVLAQLRSPDYTPDRGRGTSYDDRYRDGQAWPMVREIGRPLSGDLKTGALRIGRTSSQDAGVDSSADLIVATASLEVGFNDPRVGLVIQHKAPRDTAAFLQRRGRAGRTTQMRPWTVVVLSDYGRDRAVYQGYEQLLDPEISARRLPVRNRYVLKIQAAQALLDWISRRASDGRWVDARAVLKTPAQPGQSHASSEAVVRVLRALLTDEQLQDDLARHLELALDIPAGDAQAVLWEEPRSLLLSTVPTALRRLQAQWRSVDTDPGFRPKQILPEHVTKSLFEPLNLPDVALRLPHASGDEPESMPVLSALREAVPGRVSRRFGVVRDEHRTWLPVPTGGLLELSDVIGRGHRMGTWGHVDGPVEVIRPLELVLAQPDPEVLDSSNARQIWQSDFVLSPSATPPLPLPHNAPWNDLVVGLRFALHLTGDPLEVRRFTTGAEGEVAYKDGTRSPFQVSYTVDGAPAAMGYSLTVDALVVDVAPPDRAAIHRHLASPGWRARAFTTRVAEDPALDGLANDFQRGWLALLYLTAYAVEAASAGSGADVRQALHGGRWLADLQRTLGVLYRAQNPDDPAQIAPDRLVQRLQDLTANPTVVDVVERHAGLLGTADVSEATWDLAERAHADTWAAALRQAVLSTVPDADDTDLIVDVVPGEAEAIRVIVSETSIGGLGLVEDLRLAYASDPSAFWSAVAAGIRASDYEWVDASVRRLLRDLVERPDGDCGQAVQAFREAEDASSADRALQDLIAAWTALDGPPRHLAVSAFASRFLRPGAGPDTDVAAQLLLEAWDDLEDTIGAEVDARVIAYAAARGVLEGVELPQRMTADQIFSLLWPRGDGARNHHLQHWQPFAEGQLIDRLVLTAVVERPIPEIDVSVDDWPDRLQSALRDTDEVDLVVPSGRRDALAAAVRRVPAIPIDRGALRVFARLSRVQAGGPRLAARVSIAEAHQ</sequence>
<dbReference type="RefSeq" id="WP_142459495.1">
    <property type="nucleotide sequence ID" value="NZ_FXTJ01000006.1"/>
</dbReference>
<proteinExistence type="predicted"/>
<gene>
    <name evidence="6" type="ORF">SAMN06273567_106144</name>
</gene>
<dbReference type="NCBIfam" id="NF041067">
    <property type="entry name" value="DpdJ"/>
    <property type="match status" value="1"/>
</dbReference>
<evidence type="ECO:0000256" key="1">
    <source>
        <dbReference type="ARBA" id="ARBA00022741"/>
    </source>
</evidence>
<dbReference type="GO" id="GO:0005524">
    <property type="term" value="F:ATP binding"/>
    <property type="evidence" value="ECO:0007669"/>
    <property type="project" value="UniProtKB-KW"/>
</dbReference>
<dbReference type="GO" id="GO:0016887">
    <property type="term" value="F:ATP hydrolysis activity"/>
    <property type="evidence" value="ECO:0007669"/>
    <property type="project" value="TreeGrafter"/>
</dbReference>
<dbReference type="Proteomes" id="UP000317484">
    <property type="component" value="Unassembled WGS sequence"/>
</dbReference>
<dbReference type="GO" id="GO:0004386">
    <property type="term" value="F:helicase activity"/>
    <property type="evidence" value="ECO:0007669"/>
    <property type="project" value="UniProtKB-KW"/>
</dbReference>
<dbReference type="InterPro" id="IPR014001">
    <property type="entry name" value="Helicase_ATP-bd"/>
</dbReference>
<dbReference type="InterPro" id="IPR011545">
    <property type="entry name" value="DEAD/DEAH_box_helicase_dom"/>
</dbReference>
<organism evidence="6 7">
    <name type="scientific">Geodermatophilus aquaeductus</name>
    <dbReference type="NCBI Taxonomy" id="1564161"/>
    <lineage>
        <taxon>Bacteria</taxon>
        <taxon>Bacillati</taxon>
        <taxon>Actinomycetota</taxon>
        <taxon>Actinomycetes</taxon>
        <taxon>Geodermatophilales</taxon>
        <taxon>Geodermatophilaceae</taxon>
        <taxon>Geodermatophilus</taxon>
    </lineage>
</organism>
<reference evidence="6 7" key="1">
    <citation type="submission" date="2017-05" db="EMBL/GenBank/DDBJ databases">
        <authorList>
            <person name="Varghese N."/>
            <person name="Submissions S."/>
        </authorList>
    </citation>
    <scope>NUCLEOTIDE SEQUENCE [LARGE SCALE GENOMIC DNA]</scope>
    <source>
        <strain evidence="6 7">DSM 46834</strain>
    </source>
</reference>
<dbReference type="SUPFAM" id="SSF52540">
    <property type="entry name" value="P-loop containing nucleoside triphosphate hydrolases"/>
    <property type="match status" value="1"/>
</dbReference>
<accession>A0A521F0W7</accession>
<dbReference type="PANTHER" id="PTHR47962">
    <property type="entry name" value="ATP-DEPENDENT HELICASE LHR-RELATED-RELATED"/>
    <property type="match status" value="1"/>
</dbReference>
<keyword evidence="1" id="KW-0547">Nucleotide-binding</keyword>
<feature type="compositionally biased region" description="Basic and acidic residues" evidence="3">
    <location>
        <begin position="552"/>
        <end position="565"/>
    </location>
</feature>
<dbReference type="PROSITE" id="PS51192">
    <property type="entry name" value="HELICASE_ATP_BIND_1"/>
    <property type="match status" value="1"/>
</dbReference>
<dbReference type="GO" id="GO:0003677">
    <property type="term" value="F:DNA binding"/>
    <property type="evidence" value="ECO:0007669"/>
    <property type="project" value="TreeGrafter"/>
</dbReference>